<comment type="cofactor">
    <cofactor evidence="1">
        <name>a divalent metal cation</name>
        <dbReference type="ChEBI" id="CHEBI:60240"/>
    </cofactor>
</comment>
<reference evidence="9 10" key="1">
    <citation type="submission" date="2017-04" db="EMBL/GenBank/DDBJ databases">
        <authorList>
            <person name="Afonso C.L."/>
            <person name="Miller P.J."/>
            <person name="Scott M.A."/>
            <person name="Spackman E."/>
            <person name="Goraichik I."/>
            <person name="Dimitrov K.M."/>
            <person name="Suarez D.L."/>
            <person name="Swayne D.E."/>
        </authorList>
    </citation>
    <scope>NUCLEOTIDE SEQUENCE [LARGE SCALE GENOMIC DNA]</scope>
    <source>
        <strain evidence="9 10">DSM 12816</strain>
    </source>
</reference>
<evidence type="ECO:0000256" key="5">
    <source>
        <dbReference type="ARBA" id="ARBA00035648"/>
    </source>
</evidence>
<organism evidence="9 10">
    <name type="scientific">Papillibacter cinnamivorans DSM 12816</name>
    <dbReference type="NCBI Taxonomy" id="1122930"/>
    <lineage>
        <taxon>Bacteria</taxon>
        <taxon>Bacillati</taxon>
        <taxon>Bacillota</taxon>
        <taxon>Clostridia</taxon>
        <taxon>Eubacteriales</taxon>
        <taxon>Oscillospiraceae</taxon>
        <taxon>Papillibacter</taxon>
    </lineage>
</organism>
<keyword evidence="2" id="KW-0540">Nuclease</keyword>
<dbReference type="AlphaFoldDB" id="A0A1W1YVK8"/>
<dbReference type="InterPro" id="IPR013527">
    <property type="entry name" value="YicC-like_N"/>
</dbReference>
<dbReference type="Pfam" id="PF03755">
    <property type="entry name" value="YicC-like_N"/>
    <property type="match status" value="1"/>
</dbReference>
<dbReference type="GO" id="GO:0016787">
    <property type="term" value="F:hydrolase activity"/>
    <property type="evidence" value="ECO:0007669"/>
    <property type="project" value="UniProtKB-KW"/>
</dbReference>
<keyword evidence="10" id="KW-1185">Reference proteome</keyword>
<dbReference type="STRING" id="1122930.SAMN02745168_0705"/>
<evidence type="ECO:0000313" key="10">
    <source>
        <dbReference type="Proteomes" id="UP000192790"/>
    </source>
</evidence>
<keyword evidence="3" id="KW-0255">Endonuclease</keyword>
<feature type="domain" description="Endoribonuclease YicC-like N-terminal" evidence="7">
    <location>
        <begin position="6"/>
        <end position="160"/>
    </location>
</feature>
<dbReference type="PANTHER" id="PTHR30636:SF3">
    <property type="entry name" value="UPF0701 PROTEIN YICC"/>
    <property type="match status" value="1"/>
</dbReference>
<accession>A0A1W1YVK8</accession>
<protein>
    <submittedName>
        <fullName evidence="9">TIGR00255 family protein</fullName>
    </submittedName>
</protein>
<evidence type="ECO:0000256" key="2">
    <source>
        <dbReference type="ARBA" id="ARBA00022722"/>
    </source>
</evidence>
<dbReference type="InterPro" id="IPR013551">
    <property type="entry name" value="YicC-like_C"/>
</dbReference>
<feature type="coiled-coil region" evidence="6">
    <location>
        <begin position="123"/>
        <end position="180"/>
    </location>
</feature>
<name>A0A1W1YVK8_9FIRM</name>
<evidence type="ECO:0000256" key="3">
    <source>
        <dbReference type="ARBA" id="ARBA00022759"/>
    </source>
</evidence>
<dbReference type="NCBIfam" id="TIGR00255">
    <property type="entry name" value="YicC/YloC family endoribonuclease"/>
    <property type="match status" value="1"/>
</dbReference>
<keyword evidence="4" id="KW-0378">Hydrolase</keyword>
<dbReference type="RefSeq" id="WP_242942748.1">
    <property type="nucleotide sequence ID" value="NZ_FWXW01000001.1"/>
</dbReference>
<evidence type="ECO:0000259" key="8">
    <source>
        <dbReference type="Pfam" id="PF08340"/>
    </source>
</evidence>
<evidence type="ECO:0000313" key="9">
    <source>
        <dbReference type="EMBL" id="SMC40219.1"/>
    </source>
</evidence>
<evidence type="ECO:0000256" key="1">
    <source>
        <dbReference type="ARBA" id="ARBA00001968"/>
    </source>
</evidence>
<gene>
    <name evidence="9" type="ORF">SAMN02745168_0705</name>
</gene>
<evidence type="ECO:0000259" key="7">
    <source>
        <dbReference type="Pfam" id="PF03755"/>
    </source>
</evidence>
<evidence type="ECO:0000256" key="4">
    <source>
        <dbReference type="ARBA" id="ARBA00022801"/>
    </source>
</evidence>
<dbReference type="PANTHER" id="PTHR30636">
    <property type="entry name" value="UPF0701 PROTEIN YICC"/>
    <property type="match status" value="1"/>
</dbReference>
<dbReference type="GO" id="GO:0004521">
    <property type="term" value="F:RNA endonuclease activity"/>
    <property type="evidence" value="ECO:0007669"/>
    <property type="project" value="InterPro"/>
</dbReference>
<keyword evidence="6" id="KW-0175">Coiled coil</keyword>
<proteinExistence type="inferred from homology"/>
<dbReference type="EMBL" id="FWXW01000001">
    <property type="protein sequence ID" value="SMC40219.1"/>
    <property type="molecule type" value="Genomic_DNA"/>
</dbReference>
<comment type="similarity">
    <text evidence="5">Belongs to the YicC/YloC family.</text>
</comment>
<dbReference type="InterPro" id="IPR005229">
    <property type="entry name" value="YicC/YloC-like"/>
</dbReference>
<sequence length="296" mass="33567">MNSILLRSMTGYGRAQEIVGHRDITVELRSVNNRYFDCSIKLPRIYTYAEDAIRSRVQESISRGKVDVFITIQSCGTDEVSVSVNRPVAQGYVDALRQLRDDYGLKDDISVSVLARFSDIFLVEKQQEDLENLTRDILLVLDQALLGFSRMREQEGSRLAEDMEARLNTIEGIVSQVEERSPKTVAEYCAKLEQRMHELLAGVQMDEARILTEAAIFADRVAVNEETVRLRSHVSQLRDMLRSGTPIGRKLDFLVQELNREANTIGSKGNDISIARSVIDMKAEIEKIREQAQNVE</sequence>
<dbReference type="Proteomes" id="UP000192790">
    <property type="component" value="Unassembled WGS sequence"/>
</dbReference>
<evidence type="ECO:0000256" key="6">
    <source>
        <dbReference type="SAM" id="Coils"/>
    </source>
</evidence>
<dbReference type="Pfam" id="PF08340">
    <property type="entry name" value="YicC-like_C"/>
    <property type="match status" value="1"/>
</dbReference>
<feature type="domain" description="Endoribonuclease YicC-like C-terminal" evidence="8">
    <location>
        <begin position="177"/>
        <end position="296"/>
    </location>
</feature>